<dbReference type="AlphaFoldDB" id="A0A941ZYD5"/>
<reference evidence="2" key="1">
    <citation type="journal article" date="2021" name="ISME J.">
        <title>Fine-scale metabolic discontinuity in a stratified prokaryote microbiome of a Red Sea deep halocline.</title>
        <authorList>
            <person name="Michoud G."/>
            <person name="Ngugi D.K."/>
            <person name="Barozzi A."/>
            <person name="Merlino G."/>
            <person name="Calleja M.L."/>
            <person name="Delgado-Huertas A."/>
            <person name="Moran X.A.G."/>
            <person name="Daffonchio D."/>
        </authorList>
    </citation>
    <scope>NUCLEOTIDE SEQUENCE</scope>
    <source>
        <strain evidence="2">SuakinDeep_MAG55_1</strain>
    </source>
</reference>
<gene>
    <name evidence="2" type="ORF">MAG551_00487</name>
</gene>
<proteinExistence type="predicted"/>
<evidence type="ECO:0000259" key="1">
    <source>
        <dbReference type="Pfam" id="PF00149"/>
    </source>
</evidence>
<dbReference type="Gene3D" id="3.60.21.10">
    <property type="match status" value="1"/>
</dbReference>
<feature type="domain" description="Calcineurin-like phosphoesterase" evidence="1">
    <location>
        <begin position="1"/>
        <end position="193"/>
    </location>
</feature>
<organism evidence="2 3">
    <name type="scientific">Candidatus Scalindua arabica</name>
    <dbReference type="NCBI Taxonomy" id="1127984"/>
    <lineage>
        <taxon>Bacteria</taxon>
        <taxon>Pseudomonadati</taxon>
        <taxon>Planctomycetota</taxon>
        <taxon>Candidatus Brocadiia</taxon>
        <taxon>Candidatus Brocadiales</taxon>
        <taxon>Candidatus Scalinduaceae</taxon>
        <taxon>Candidatus Scalindua</taxon>
    </lineage>
</organism>
<dbReference type="GO" id="GO:0005737">
    <property type="term" value="C:cytoplasm"/>
    <property type="evidence" value="ECO:0007669"/>
    <property type="project" value="TreeGrafter"/>
</dbReference>
<dbReference type="Pfam" id="PF00149">
    <property type="entry name" value="Metallophos"/>
    <property type="match status" value="1"/>
</dbReference>
<dbReference type="PANTHER" id="PTHR42850:SF2">
    <property type="entry name" value="BLL5683 PROTEIN"/>
    <property type="match status" value="1"/>
</dbReference>
<comment type="caution">
    <text evidence="2">The sequence shown here is derived from an EMBL/GenBank/DDBJ whole genome shotgun (WGS) entry which is preliminary data.</text>
</comment>
<dbReference type="SUPFAM" id="SSF56300">
    <property type="entry name" value="Metallo-dependent phosphatases"/>
    <property type="match status" value="1"/>
</dbReference>
<dbReference type="InterPro" id="IPR050126">
    <property type="entry name" value="Ap4A_hydrolase"/>
</dbReference>
<sequence length="306" mass="34626">MKFLIISDIHSNLEALVSVFSDLYNNNEKIDKVLIPGDIVGYGANPNECCTIVRFLKNGKSSLKSEIKAIIQEIDIVDTDKKNITDYIFSLGKKANVIAGNHDREVIGQPSLCSTMTASAGNAARWTTKVLHKTNARFLNSLWLRKKLRRFGIELVHSTPDYPQGYLYLKNAATLKYELLYSSITFAGHTHKPTAYLYTKEKRDVSASVFIPVDQFDNRLMLVERESMERLEEFKVSLEPGQRYYINPGSVGQPRDGTPKASFMIYDTNSQKIFLKKAEYNTEIVKQKILKAGLPFDLADRVVKGN</sequence>
<dbReference type="InterPro" id="IPR029052">
    <property type="entry name" value="Metallo-depent_PP-like"/>
</dbReference>
<dbReference type="InterPro" id="IPR004843">
    <property type="entry name" value="Calcineurin-like_PHP"/>
</dbReference>
<name>A0A941ZYD5_9BACT</name>
<dbReference type="InterPro" id="IPR011152">
    <property type="entry name" value="Pesterase_MJ0912"/>
</dbReference>
<dbReference type="EMBL" id="JAANXD010000025">
    <property type="protein sequence ID" value="MBS1257443.1"/>
    <property type="molecule type" value="Genomic_DNA"/>
</dbReference>
<protein>
    <recommendedName>
        <fullName evidence="1">Calcineurin-like phosphoesterase domain-containing protein</fullName>
    </recommendedName>
</protein>
<dbReference type="CDD" id="cd00838">
    <property type="entry name" value="MPP_superfamily"/>
    <property type="match status" value="1"/>
</dbReference>
<evidence type="ECO:0000313" key="3">
    <source>
        <dbReference type="Proteomes" id="UP000722750"/>
    </source>
</evidence>
<accession>A0A941ZYD5</accession>
<dbReference type="Proteomes" id="UP000722750">
    <property type="component" value="Unassembled WGS sequence"/>
</dbReference>
<dbReference type="GO" id="GO:0016791">
    <property type="term" value="F:phosphatase activity"/>
    <property type="evidence" value="ECO:0007669"/>
    <property type="project" value="TreeGrafter"/>
</dbReference>
<dbReference type="PIRSF" id="PIRSF000883">
    <property type="entry name" value="Pesterase_MJ0912"/>
    <property type="match status" value="1"/>
</dbReference>
<evidence type="ECO:0000313" key="2">
    <source>
        <dbReference type="EMBL" id="MBS1257443.1"/>
    </source>
</evidence>
<dbReference type="PANTHER" id="PTHR42850">
    <property type="entry name" value="METALLOPHOSPHOESTERASE"/>
    <property type="match status" value="1"/>
</dbReference>